<gene>
    <name evidence="5" type="ORF">J2W36_003162</name>
</gene>
<evidence type="ECO:0000313" key="5">
    <source>
        <dbReference type="EMBL" id="MDP9900896.1"/>
    </source>
</evidence>
<organism evidence="5 6">
    <name type="scientific">Variovorax ginsengisoli</name>
    <dbReference type="NCBI Taxonomy" id="363844"/>
    <lineage>
        <taxon>Bacteria</taxon>
        <taxon>Pseudomonadati</taxon>
        <taxon>Pseudomonadota</taxon>
        <taxon>Betaproteobacteria</taxon>
        <taxon>Burkholderiales</taxon>
        <taxon>Comamonadaceae</taxon>
        <taxon>Variovorax</taxon>
    </lineage>
</organism>
<evidence type="ECO:0000259" key="4">
    <source>
        <dbReference type="PROSITE" id="PS01124"/>
    </source>
</evidence>
<accession>A0ABT9S968</accession>
<dbReference type="SMART" id="SM00342">
    <property type="entry name" value="HTH_ARAC"/>
    <property type="match status" value="1"/>
</dbReference>
<evidence type="ECO:0000256" key="2">
    <source>
        <dbReference type="ARBA" id="ARBA00023125"/>
    </source>
</evidence>
<keyword evidence="3" id="KW-0804">Transcription</keyword>
<evidence type="ECO:0000313" key="6">
    <source>
        <dbReference type="Proteomes" id="UP001226867"/>
    </source>
</evidence>
<sequence>MTKSTTVSREGEVLTSSVQMWEDAIHAVISRMSVDLRHQDVMQTQSVGDQAFSGHIEYGDLAGTRVCRMTVTPHRFQRALRQDAATAANPLILVLQVRNSSYFEQCGRSGVLSPSDWCVLDTRWPFKWNSLAGNEQIIVRIGRPSDADLGDLVARGMARRCDGKIGVGRVLHAMVGEGFGQMHRLASYSAMGLANAIVATMWNGLREQLELPAAHQPRDIQCTRIKAWIDTRLSDADLSVEAIAHGCGMSPRSVHRAFATDPAGSVSNYIWQRRVMQCAMVLRSPAEATRSITDVALSWGFSNASHFSRVFKTHLGMSPREFKANASHRLCKSWREAS</sequence>
<keyword evidence="6" id="KW-1185">Reference proteome</keyword>
<dbReference type="PRINTS" id="PR00032">
    <property type="entry name" value="HTHARAC"/>
</dbReference>
<dbReference type="EMBL" id="JAUSRO010000009">
    <property type="protein sequence ID" value="MDP9900896.1"/>
    <property type="molecule type" value="Genomic_DNA"/>
</dbReference>
<dbReference type="Pfam" id="PF14525">
    <property type="entry name" value="AraC_binding_2"/>
    <property type="match status" value="1"/>
</dbReference>
<dbReference type="RefSeq" id="WP_307690682.1">
    <property type="nucleotide sequence ID" value="NZ_JAUSRO010000009.1"/>
</dbReference>
<keyword evidence="2" id="KW-0238">DNA-binding</keyword>
<dbReference type="PANTHER" id="PTHR43280:SF2">
    <property type="entry name" value="HTH-TYPE TRANSCRIPTIONAL REGULATOR EXSA"/>
    <property type="match status" value="1"/>
</dbReference>
<dbReference type="InterPro" id="IPR035418">
    <property type="entry name" value="AraC-bd_2"/>
</dbReference>
<name>A0ABT9S968_9BURK</name>
<keyword evidence="1" id="KW-0805">Transcription regulation</keyword>
<dbReference type="Gene3D" id="1.10.10.60">
    <property type="entry name" value="Homeodomain-like"/>
    <property type="match status" value="1"/>
</dbReference>
<dbReference type="InterPro" id="IPR020449">
    <property type="entry name" value="Tscrpt_reg_AraC-type_HTH"/>
</dbReference>
<dbReference type="Pfam" id="PF12833">
    <property type="entry name" value="HTH_18"/>
    <property type="match status" value="1"/>
</dbReference>
<protein>
    <submittedName>
        <fullName evidence="5">AraC-like DNA-binding protein</fullName>
    </submittedName>
</protein>
<comment type="caution">
    <text evidence="5">The sequence shown here is derived from an EMBL/GenBank/DDBJ whole genome shotgun (WGS) entry which is preliminary data.</text>
</comment>
<dbReference type="InterPro" id="IPR009057">
    <property type="entry name" value="Homeodomain-like_sf"/>
</dbReference>
<proteinExistence type="predicted"/>
<dbReference type="InterPro" id="IPR018060">
    <property type="entry name" value="HTH_AraC"/>
</dbReference>
<reference evidence="5 6" key="1">
    <citation type="submission" date="2023-07" db="EMBL/GenBank/DDBJ databases">
        <title>Sorghum-associated microbial communities from plants grown in Nebraska, USA.</title>
        <authorList>
            <person name="Schachtman D."/>
        </authorList>
    </citation>
    <scope>NUCLEOTIDE SEQUENCE [LARGE SCALE GENOMIC DNA]</scope>
    <source>
        <strain evidence="5 6">DS1607</strain>
    </source>
</reference>
<dbReference type="Proteomes" id="UP001226867">
    <property type="component" value="Unassembled WGS sequence"/>
</dbReference>
<evidence type="ECO:0000256" key="3">
    <source>
        <dbReference type="ARBA" id="ARBA00023163"/>
    </source>
</evidence>
<dbReference type="PANTHER" id="PTHR43280">
    <property type="entry name" value="ARAC-FAMILY TRANSCRIPTIONAL REGULATOR"/>
    <property type="match status" value="1"/>
</dbReference>
<evidence type="ECO:0000256" key="1">
    <source>
        <dbReference type="ARBA" id="ARBA00023015"/>
    </source>
</evidence>
<dbReference type="SUPFAM" id="SSF46689">
    <property type="entry name" value="Homeodomain-like"/>
    <property type="match status" value="1"/>
</dbReference>
<feature type="domain" description="HTH araC/xylS-type" evidence="4">
    <location>
        <begin position="223"/>
        <end position="325"/>
    </location>
</feature>
<dbReference type="PROSITE" id="PS01124">
    <property type="entry name" value="HTH_ARAC_FAMILY_2"/>
    <property type="match status" value="1"/>
</dbReference>